<dbReference type="Pfam" id="PF02752">
    <property type="entry name" value="Arrestin_C"/>
    <property type="match status" value="1"/>
</dbReference>
<dbReference type="SMART" id="SM01017">
    <property type="entry name" value="Arrestin_C"/>
    <property type="match status" value="1"/>
</dbReference>
<dbReference type="Gene3D" id="2.60.40.640">
    <property type="match status" value="2"/>
</dbReference>
<dbReference type="InterPro" id="IPR011021">
    <property type="entry name" value="Arrestin-like_N"/>
</dbReference>
<evidence type="ECO:0000313" key="5">
    <source>
        <dbReference type="RefSeq" id="XP_026755275.1"/>
    </source>
</evidence>
<dbReference type="RefSeq" id="XP_026755275.1">
    <property type="nucleotide sequence ID" value="XM_026899474.1"/>
</dbReference>
<reference evidence="5" key="1">
    <citation type="submission" date="2025-08" db="UniProtKB">
        <authorList>
            <consortium name="RefSeq"/>
        </authorList>
    </citation>
    <scope>IDENTIFICATION</scope>
    <source>
        <tissue evidence="5">Whole larvae</tissue>
    </source>
</reference>
<dbReference type="InParanoid" id="A0A6J1WSV0"/>
<dbReference type="InterPro" id="IPR011022">
    <property type="entry name" value="Arrestin_C-like"/>
</dbReference>
<dbReference type="GO" id="GO:0005737">
    <property type="term" value="C:cytoplasm"/>
    <property type="evidence" value="ECO:0007669"/>
    <property type="project" value="TreeGrafter"/>
</dbReference>
<dbReference type="Proteomes" id="UP001652740">
    <property type="component" value="Unplaced"/>
</dbReference>
<gene>
    <name evidence="5" type="primary">LOC113515309</name>
</gene>
<sequence>MGVLSEINIFPSPDAIHEAGSDIFGFVKYSIDEETVFNEIDISLTGRGTLIVIESVKSGDRQTEHIFRYTEDYIKLNNTIVNNDNVTPVGVYEIPIHFKLATNIPSSLKYNTTIGNYRINCTIAYEVTVTFKRSGFKFDKTLSKPIQVISGIVPRLPRKPVTYGHQKKILILQFFCRWTGLVNIKADIETSVIEPSGKIKLSYIIFNDTNITIKTVQIKLVELYTFSDKISSKLLKYNDVKDTESKTRTIKSGDTQCMEIDIDLPPEKTTIEFSKLVSRNYFVHIIVVLPIPYRNLVLKIPVQIGNEIVNNNGNENPPAYHEAIEIY</sequence>
<dbReference type="AlphaFoldDB" id="A0A6J1WSV0"/>
<dbReference type="OrthoDB" id="2333384at2759"/>
<name>A0A6J1WSV0_GALME</name>
<proteinExistence type="inferred from homology"/>
<dbReference type="SUPFAM" id="SSF81296">
    <property type="entry name" value="E set domains"/>
    <property type="match status" value="2"/>
</dbReference>
<comment type="similarity">
    <text evidence="1">Belongs to the arrestin family.</text>
</comment>
<evidence type="ECO:0000259" key="3">
    <source>
        <dbReference type="SMART" id="SM01017"/>
    </source>
</evidence>
<dbReference type="GO" id="GO:0015031">
    <property type="term" value="P:protein transport"/>
    <property type="evidence" value="ECO:0007669"/>
    <property type="project" value="TreeGrafter"/>
</dbReference>
<dbReference type="InterPro" id="IPR014752">
    <property type="entry name" value="Arrestin-like_C"/>
</dbReference>
<dbReference type="GeneID" id="113515309"/>
<dbReference type="KEGG" id="gmw:113515309"/>
<dbReference type="PANTHER" id="PTHR11188:SF167">
    <property type="entry name" value="ARRESTIN C-TERMINAL-LIKE DOMAIN-CONTAINING PROTEIN-RELATED"/>
    <property type="match status" value="1"/>
</dbReference>
<keyword evidence="4" id="KW-1185">Reference proteome</keyword>
<feature type="domain" description="Arrestin C-terminal-like" evidence="3">
    <location>
        <begin position="178"/>
        <end position="309"/>
    </location>
</feature>
<protein>
    <submittedName>
        <fullName evidence="5">Uncharacterized protein LOC113515309</fullName>
    </submittedName>
</protein>
<dbReference type="InterPro" id="IPR050357">
    <property type="entry name" value="Arrestin_domain-protein"/>
</dbReference>
<accession>A0A6J1WSV0</accession>
<evidence type="ECO:0000256" key="1">
    <source>
        <dbReference type="ARBA" id="ARBA00005298"/>
    </source>
</evidence>
<evidence type="ECO:0000256" key="2">
    <source>
        <dbReference type="ARBA" id="ARBA00022606"/>
    </source>
</evidence>
<organism evidence="4 5">
    <name type="scientific">Galleria mellonella</name>
    <name type="common">Greater wax moth</name>
    <dbReference type="NCBI Taxonomy" id="7137"/>
    <lineage>
        <taxon>Eukaryota</taxon>
        <taxon>Metazoa</taxon>
        <taxon>Ecdysozoa</taxon>
        <taxon>Arthropoda</taxon>
        <taxon>Hexapoda</taxon>
        <taxon>Insecta</taxon>
        <taxon>Pterygota</taxon>
        <taxon>Neoptera</taxon>
        <taxon>Endopterygota</taxon>
        <taxon>Lepidoptera</taxon>
        <taxon>Glossata</taxon>
        <taxon>Ditrysia</taxon>
        <taxon>Pyraloidea</taxon>
        <taxon>Pyralidae</taxon>
        <taxon>Galleriinae</taxon>
        <taxon>Galleria</taxon>
    </lineage>
</organism>
<evidence type="ECO:0000313" key="4">
    <source>
        <dbReference type="Proteomes" id="UP001652740"/>
    </source>
</evidence>
<keyword evidence="2" id="KW-0716">Sensory transduction</keyword>
<dbReference type="InterPro" id="IPR014756">
    <property type="entry name" value="Ig_E-set"/>
</dbReference>
<dbReference type="PANTHER" id="PTHR11188">
    <property type="entry name" value="ARRESTIN DOMAIN CONTAINING PROTEIN"/>
    <property type="match status" value="1"/>
</dbReference>
<dbReference type="Pfam" id="PF00339">
    <property type="entry name" value="Arrestin_N"/>
    <property type="match status" value="1"/>
</dbReference>